<keyword evidence="3" id="KW-1185">Reference proteome</keyword>
<keyword evidence="1" id="KW-0812">Transmembrane</keyword>
<dbReference type="Proteomes" id="UP000751190">
    <property type="component" value="Unassembled WGS sequence"/>
</dbReference>
<comment type="caution">
    <text evidence="2">The sequence shown here is derived from an EMBL/GenBank/DDBJ whole genome shotgun (WGS) entry which is preliminary data.</text>
</comment>
<keyword evidence="1" id="KW-0472">Membrane</keyword>
<sequence>MGEVTGGIGLVVVRGEAYLSLRVLLPAVIVGDFTLGLAKQTLYTLFVALAAGPLCAAADPGAARGALALPRAFDVVEAIFAALIALVLLRVGTRQLRCTLERADAAAKSDGGTAEPAAAADAAAVAVAAAAAHKTARRRVALLALRGLLGTSALAALYVLVLRPLLRRAGSAVVALLVRLRARPAILSAVLVAIQPANYVVPFGGGTLSRLLLVCLLEHVPTVPLRALAAAGCYSLFKLSVYVVVPPVYWGVHLPLLHAIERAPAPLSDLARPFRLFITVAHGFLLGGVGGRTADTRGGTGLTGDGGDGGGDCGGGDMAGARCVTDVALAAVNGAPASDGGTRDVGGGPVDVTSGAAAEWRGARFGERGDASSWREDIAWLARWAGLAPDPFDPRRTAGAHPAHTAAAAEGGRRGGCAAALPRAARAAARANEACGRAWLGSAHACAAVCRAALALLRCSPTERAIGERAFWMAVLPGAEDKLSMAAWLAPLSRDDALAFAGAHGAAAANALTTALAGAQDASGAASAASTAIVSAPLRRLGCALPPTWSRLAALCTGAARRVAVAPMSLPALALV</sequence>
<reference evidence="2" key="1">
    <citation type="submission" date="2021-05" db="EMBL/GenBank/DDBJ databases">
        <title>The genome of the haptophyte Pavlova lutheri (Diacronema luteri, Pavlovales) - a model for lipid biosynthesis in eukaryotic algae.</title>
        <authorList>
            <person name="Hulatt C.J."/>
            <person name="Posewitz M.C."/>
        </authorList>
    </citation>
    <scope>NUCLEOTIDE SEQUENCE</scope>
    <source>
        <strain evidence="2">NIVA-4/92</strain>
    </source>
</reference>
<evidence type="ECO:0000313" key="2">
    <source>
        <dbReference type="EMBL" id="KAG8457628.1"/>
    </source>
</evidence>
<dbReference type="EMBL" id="JAGTXO010000066">
    <property type="protein sequence ID" value="KAG8457628.1"/>
    <property type="molecule type" value="Genomic_DNA"/>
</dbReference>
<proteinExistence type="predicted"/>
<accession>A0A8J6C7G2</accession>
<dbReference type="AlphaFoldDB" id="A0A8J6C7G2"/>
<feature type="transmembrane region" description="Helical" evidence="1">
    <location>
        <begin position="140"/>
        <end position="161"/>
    </location>
</feature>
<organism evidence="2 3">
    <name type="scientific">Diacronema lutheri</name>
    <name type="common">Unicellular marine alga</name>
    <name type="synonym">Monochrysis lutheri</name>
    <dbReference type="NCBI Taxonomy" id="2081491"/>
    <lineage>
        <taxon>Eukaryota</taxon>
        <taxon>Haptista</taxon>
        <taxon>Haptophyta</taxon>
        <taxon>Pavlovophyceae</taxon>
        <taxon>Pavlovales</taxon>
        <taxon>Pavlovaceae</taxon>
        <taxon>Diacronema</taxon>
    </lineage>
</organism>
<evidence type="ECO:0000256" key="1">
    <source>
        <dbReference type="SAM" id="Phobius"/>
    </source>
</evidence>
<feature type="transmembrane region" description="Helical" evidence="1">
    <location>
        <begin position="75"/>
        <end position="92"/>
    </location>
</feature>
<protein>
    <submittedName>
        <fullName evidence="2">Uncharacterized protein</fullName>
    </submittedName>
</protein>
<gene>
    <name evidence="2" type="ORF">KFE25_002292</name>
</gene>
<name>A0A8J6C7G2_DIALT</name>
<evidence type="ECO:0000313" key="3">
    <source>
        <dbReference type="Proteomes" id="UP000751190"/>
    </source>
</evidence>
<keyword evidence="1" id="KW-1133">Transmembrane helix</keyword>